<gene>
    <name evidence="1" type="ORF">V1264_024226</name>
</gene>
<dbReference type="AlphaFoldDB" id="A0AAN9G030"/>
<name>A0AAN9G030_9CAEN</name>
<keyword evidence="2" id="KW-1185">Reference proteome</keyword>
<evidence type="ECO:0000313" key="2">
    <source>
        <dbReference type="Proteomes" id="UP001374579"/>
    </source>
</evidence>
<evidence type="ECO:0000313" key="1">
    <source>
        <dbReference type="EMBL" id="KAK7089165.1"/>
    </source>
</evidence>
<protein>
    <submittedName>
        <fullName evidence="1">Uncharacterized protein</fullName>
    </submittedName>
</protein>
<dbReference type="EMBL" id="JBAMIC010002718">
    <property type="protein sequence ID" value="KAK7089165.1"/>
    <property type="molecule type" value="Genomic_DNA"/>
</dbReference>
<organism evidence="1 2">
    <name type="scientific">Littorina saxatilis</name>
    <dbReference type="NCBI Taxonomy" id="31220"/>
    <lineage>
        <taxon>Eukaryota</taxon>
        <taxon>Metazoa</taxon>
        <taxon>Spiralia</taxon>
        <taxon>Lophotrochozoa</taxon>
        <taxon>Mollusca</taxon>
        <taxon>Gastropoda</taxon>
        <taxon>Caenogastropoda</taxon>
        <taxon>Littorinimorpha</taxon>
        <taxon>Littorinoidea</taxon>
        <taxon>Littorinidae</taxon>
        <taxon>Littorina</taxon>
    </lineage>
</organism>
<comment type="caution">
    <text evidence="1">The sequence shown here is derived from an EMBL/GenBank/DDBJ whole genome shotgun (WGS) entry which is preliminary data.</text>
</comment>
<reference evidence="1 2" key="1">
    <citation type="submission" date="2024-02" db="EMBL/GenBank/DDBJ databases">
        <title>Chromosome-scale genome assembly of the rough periwinkle Littorina saxatilis.</title>
        <authorList>
            <person name="De Jode A."/>
            <person name="Faria R."/>
            <person name="Formenti G."/>
            <person name="Sims Y."/>
            <person name="Smith T.P."/>
            <person name="Tracey A."/>
            <person name="Wood J.M.D."/>
            <person name="Zagrodzka Z.B."/>
            <person name="Johannesson K."/>
            <person name="Butlin R.K."/>
            <person name="Leder E.H."/>
        </authorList>
    </citation>
    <scope>NUCLEOTIDE SEQUENCE [LARGE SCALE GENOMIC DNA]</scope>
    <source>
        <strain evidence="1">Snail1</strain>
        <tissue evidence="1">Muscle</tissue>
    </source>
</reference>
<proteinExistence type="predicted"/>
<accession>A0AAN9G030</accession>
<dbReference type="Proteomes" id="UP001374579">
    <property type="component" value="Unassembled WGS sequence"/>
</dbReference>
<sequence>MYEGKTVLLVLQGGRWLLQGHDVQVVSTDNDSRAASRMVAGQLEMALSADPTPPPTPGAVVRHHYNFFNRETDVQQAVTDLLARVKADGQLHVLLDEADFDSSAVHGPRLTTLVARLAESVPGLHLWAAGVRHDAIPPSLRPEPLTVPLRCAPSVLREVQTAVDRYQGLVHNYSDSGVPAPGDGLRVIRLSHHGNAHRGRWPVECQQCGKEVAAELLRLGVGSGGSSLPNYRDVFIITRSSELQDDIEDDAGRVTSRASGVVRGLRDEGLPVCVLGNQDVIHNTARCERDHKDVAVAATDRVTVTRYDYVQGLERRVVVMLPGRHKVNEGRSDDDFDTIDRLYAISRCTTQLVMVDVPPVTTATSTAT</sequence>